<evidence type="ECO:0000313" key="4">
    <source>
        <dbReference type="Proteomes" id="UP000574390"/>
    </source>
</evidence>
<comment type="caution">
    <text evidence="3">The sequence shown here is derived from an EMBL/GenBank/DDBJ whole genome shotgun (WGS) entry which is preliminary data.</text>
</comment>
<dbReference type="AlphaFoldDB" id="A0A7J6SLK2"/>
<name>A0A7J6SLK2_PEROL</name>
<reference evidence="3 4" key="1">
    <citation type="submission" date="2020-04" db="EMBL/GenBank/DDBJ databases">
        <title>Perkinsus olseni comparative genomics.</title>
        <authorList>
            <person name="Bogema D.R."/>
        </authorList>
    </citation>
    <scope>NUCLEOTIDE SEQUENCE [LARGE SCALE GENOMIC DNA]</scope>
    <source>
        <strain evidence="3">ATCC PRA-205</strain>
    </source>
</reference>
<keyword evidence="2" id="KW-0472">Membrane</keyword>
<keyword evidence="2" id="KW-1133">Transmembrane helix</keyword>
<feature type="transmembrane region" description="Helical" evidence="2">
    <location>
        <begin position="12"/>
        <end position="33"/>
    </location>
</feature>
<dbReference type="GO" id="GO:0005929">
    <property type="term" value="C:cilium"/>
    <property type="evidence" value="ECO:0007669"/>
    <property type="project" value="GOC"/>
</dbReference>
<evidence type="ECO:0000256" key="1">
    <source>
        <dbReference type="SAM" id="MobiDB-lite"/>
    </source>
</evidence>
<dbReference type="InterPro" id="IPR040364">
    <property type="entry name" value="TTC21A/TTC21B"/>
</dbReference>
<protein>
    <submittedName>
        <fullName evidence="3">Tetratricopeptide repeat protein 21B</fullName>
    </submittedName>
</protein>
<accession>A0A7J6SLK2</accession>
<evidence type="ECO:0000256" key="2">
    <source>
        <dbReference type="SAM" id="Phobius"/>
    </source>
</evidence>
<dbReference type="PANTHER" id="PTHR14699:SF0">
    <property type="entry name" value="TETRATRICOPEPTIDE REPEAT PROTEIN 21 HOMOLOG"/>
    <property type="match status" value="1"/>
</dbReference>
<proteinExistence type="predicted"/>
<feature type="region of interest" description="Disordered" evidence="1">
    <location>
        <begin position="327"/>
        <end position="368"/>
    </location>
</feature>
<feature type="non-terminal residue" evidence="3">
    <location>
        <position position="1"/>
    </location>
</feature>
<dbReference type="EMBL" id="JABANM010013832">
    <property type="protein sequence ID" value="KAF4733693.1"/>
    <property type="molecule type" value="Genomic_DNA"/>
</dbReference>
<keyword evidence="2" id="KW-0812">Transmembrane</keyword>
<evidence type="ECO:0000313" key="3">
    <source>
        <dbReference type="EMBL" id="KAF4733693.1"/>
    </source>
</evidence>
<dbReference type="GO" id="GO:0061512">
    <property type="term" value="P:protein localization to cilium"/>
    <property type="evidence" value="ECO:0007669"/>
    <property type="project" value="TreeGrafter"/>
</dbReference>
<dbReference type="Pfam" id="PF25058">
    <property type="entry name" value="ARM_TT21"/>
    <property type="match status" value="1"/>
</dbReference>
<dbReference type="PANTHER" id="PTHR14699">
    <property type="entry name" value="STI2 PROTEIN-RELATED"/>
    <property type="match status" value="1"/>
</dbReference>
<sequence>RSLLITKAIESRFAAILGVVVGLPLATGGLLPYRRPNPPPHPVTPEFTKFNLGRLRYLEQGFAQHFAIRCHPLYAAVRVEVLMGENKVDEAIKLLRVAIEVEGVGRGPSEGRHTIATIVFASVPSETATGATRCEREQGDGLLGRAVLTSLLMDFILPLKIGACSLWSRAFVVFRVAHAKQAQEDALVEFTGTPEEVAIIVAGVDVQYQELTTQGSASSAISRAHYTKLCLLCPFIAIHSPLFKRCRCRCQLDSVKRGDVDEALVALGRIPTSSATYVRARLTMGDIYKKHKKHSNEDEDDVRDVSIDLDHDDDEALFPLDDEFAHRSDSELDDRDPSQHKRGKAPEKRKVVLDDTKPSPLAGTSKARRMIELRKNAVKFSGGADED</sequence>
<dbReference type="GO" id="GO:0030991">
    <property type="term" value="C:intraciliary transport particle A"/>
    <property type="evidence" value="ECO:0007669"/>
    <property type="project" value="TreeGrafter"/>
</dbReference>
<feature type="compositionally biased region" description="Basic and acidic residues" evidence="1">
    <location>
        <begin position="327"/>
        <end position="357"/>
    </location>
</feature>
<feature type="non-terminal residue" evidence="3">
    <location>
        <position position="387"/>
    </location>
</feature>
<dbReference type="GO" id="GO:0035721">
    <property type="term" value="P:intraciliary retrograde transport"/>
    <property type="evidence" value="ECO:0007669"/>
    <property type="project" value="TreeGrafter"/>
</dbReference>
<gene>
    <name evidence="3" type="primary">TTC21B_1</name>
    <name evidence="3" type="ORF">FOZ62_004842</name>
</gene>
<organism evidence="3 4">
    <name type="scientific">Perkinsus olseni</name>
    <name type="common">Perkinsus atlanticus</name>
    <dbReference type="NCBI Taxonomy" id="32597"/>
    <lineage>
        <taxon>Eukaryota</taxon>
        <taxon>Sar</taxon>
        <taxon>Alveolata</taxon>
        <taxon>Perkinsozoa</taxon>
        <taxon>Perkinsea</taxon>
        <taxon>Perkinsida</taxon>
        <taxon>Perkinsidae</taxon>
        <taxon>Perkinsus</taxon>
    </lineage>
</organism>
<dbReference type="Proteomes" id="UP000574390">
    <property type="component" value="Unassembled WGS sequence"/>
</dbReference>